<evidence type="ECO:0000313" key="2">
    <source>
        <dbReference type="EMBL" id="TCP92041.1"/>
    </source>
</evidence>
<keyword evidence="3" id="KW-1185">Reference proteome</keyword>
<evidence type="ECO:0000313" key="3">
    <source>
        <dbReference type="Proteomes" id="UP000295763"/>
    </source>
</evidence>
<organism evidence="2 3">
    <name type="scientific">Cricetibacter osteomyelitidis</name>
    <dbReference type="NCBI Taxonomy" id="1521931"/>
    <lineage>
        <taxon>Bacteria</taxon>
        <taxon>Pseudomonadati</taxon>
        <taxon>Pseudomonadota</taxon>
        <taxon>Gammaproteobacteria</taxon>
        <taxon>Pasteurellales</taxon>
        <taxon>Pasteurellaceae</taxon>
        <taxon>Cricetibacter</taxon>
    </lineage>
</organism>
<feature type="region of interest" description="Disordered" evidence="1">
    <location>
        <begin position="156"/>
        <end position="229"/>
    </location>
</feature>
<dbReference type="Gene3D" id="2.160.20.160">
    <property type="match status" value="1"/>
</dbReference>
<dbReference type="EMBL" id="SLYB01000029">
    <property type="protein sequence ID" value="TCP92041.1"/>
    <property type="molecule type" value="Genomic_DNA"/>
</dbReference>
<dbReference type="AlphaFoldDB" id="A0A4R2STK5"/>
<protein>
    <submittedName>
        <fullName evidence="2">Uncharacterized protein</fullName>
    </submittedName>
</protein>
<evidence type="ECO:0000256" key="1">
    <source>
        <dbReference type="SAM" id="MobiDB-lite"/>
    </source>
</evidence>
<dbReference type="Gene3D" id="2.60.40.10">
    <property type="entry name" value="Immunoglobulins"/>
    <property type="match status" value="2"/>
</dbReference>
<dbReference type="Proteomes" id="UP000295763">
    <property type="component" value="Unassembled WGS sequence"/>
</dbReference>
<dbReference type="PRINTS" id="PR00313">
    <property type="entry name" value="CABNDNGRPT"/>
</dbReference>
<gene>
    <name evidence="2" type="ORF">EDC44_12918</name>
</gene>
<accession>A0A4R2STK5</accession>
<sequence length="1246" mass="130989">MSTTLKVLSAKKVIASHQIEKGNPLIIDARDKSNYQLIDDSTGLGPQNIIAKREGNDLKVFLEDGDMSADVIIKNYYDDQTENTSNLLVGQHENGNIYAYVPESGIKTDAVSMLAEEVIAPQALGGEEIGAFWAFNPWWLLALAPIAAGIAIAASSGGSDSGNNGGNSKPNTPRVPGDVDGDGDADDNDNDTTTEKGAPKVSVPEAEDGFINKDEADSDGGVPVEVTLPKNTKEGDTVTVIVTKPDGSKTEVPHVVTGTEESAGKVAVTIPTTEIATDGDYKVSAKVTTPDGQSSKESAEVPFKVDQTAPAAPDAEAQTDGSVTVTPKDENPVTVKYTDENGKEQEFTVKKDDTGNWVSEGKPENVTIDSNTGKVTISATEVKDDSTVTATSNDPAGNTAKDEAEAKTPEITEKPIIDITEIAGDTQAADFNDDGTAATQPSDIYAQISPAEAAGGFLIRGTSKDITDGITVTISEKGGTAIVTKTATLAEDGSWSVMVDANSLTDYSSTKEYEVKASGTSATGVVEDIDYTASTPQVTEIKLKDNLTDEPLVDGTYQYTDFYTDGDAKYVGDVSSATGLSTATSLATGLTNDKAAVLEFTLDKAPVAGQVVKVYRYELSENSTEYGKTDVSSDMTTSDDLTYTVIPKGDNVLKDTYSQGYRYEVVIEDKNGDELSTGAKGTFDFRLDSLVEQMSVEKFDINTGEVVFAPTGLSEVNATIEYRYATGSGKSEWVKVEADASGKYNLKLTNFDRFVAGALEIRTTDAAGNVSESKVSLLRNLFSDLTTEGGPLTNPNKDFDQSLITNGNILGKQKTGTAAQGAITATDDNDTIIVGLDYKPFGGFGVSNGSIGSTVGQNINVDLGAGNDSLQARGTAQSMNSGRIAMGSGSDRISIDKDLLIGGYTFDLGQIEDKTSDTNILYVGGNTNNAINLNIYGGAGNDAVHIDGTMDGNKTVNLGEGHNELRVGYGTSSGGDLTKKIDFTAGSGDDIISVKGSINTIAGQTQKFDLGDGNNFIEVGKNVDTDGTFTFGNGTDTVNIKGTLKGGIFAFGDGDDSVTVGSILKSGTDNVKIDMGNGDDVITVTGTGFNTGNGAINGGEGNDTIFLHGADLKLDMSQVLNVETIDMRTITGGTGNQKVAFTLADLQRTGDSITKLYIKGDAGDTVDFGNNNGNGTNNAARTDSNGNTEYWDNGGTREIKNNWAVWEKTGSDIVENGIVYDKYTYKGPTGQVNDEEVYIQQGVNII</sequence>
<dbReference type="InterPro" id="IPR013783">
    <property type="entry name" value="Ig-like_fold"/>
</dbReference>
<dbReference type="RefSeq" id="WP_165870259.1">
    <property type="nucleotide sequence ID" value="NZ_SLYB01000029.1"/>
</dbReference>
<feature type="region of interest" description="Disordered" evidence="1">
    <location>
        <begin position="385"/>
        <end position="407"/>
    </location>
</feature>
<feature type="compositionally biased region" description="Acidic residues" evidence="1">
    <location>
        <begin position="179"/>
        <end position="192"/>
    </location>
</feature>
<feature type="compositionally biased region" description="Polar residues" evidence="1">
    <location>
        <begin position="387"/>
        <end position="396"/>
    </location>
</feature>
<name>A0A4R2STK5_9PAST</name>
<comment type="caution">
    <text evidence="2">The sequence shown here is derived from an EMBL/GenBank/DDBJ whole genome shotgun (WGS) entry which is preliminary data.</text>
</comment>
<feature type="region of interest" description="Disordered" evidence="1">
    <location>
        <begin position="308"/>
        <end position="332"/>
    </location>
</feature>
<reference evidence="2 3" key="1">
    <citation type="submission" date="2019-03" db="EMBL/GenBank/DDBJ databases">
        <title>Genomic Encyclopedia of Type Strains, Phase IV (KMG-IV): sequencing the most valuable type-strain genomes for metagenomic binning, comparative biology and taxonomic classification.</title>
        <authorList>
            <person name="Goeker M."/>
        </authorList>
    </citation>
    <scope>NUCLEOTIDE SEQUENCE [LARGE SCALE GENOMIC DNA]</scope>
    <source>
        <strain evidence="2 3">DSM 28404</strain>
    </source>
</reference>
<proteinExistence type="predicted"/>